<evidence type="ECO:0000256" key="1">
    <source>
        <dbReference type="ARBA" id="ARBA00023118"/>
    </source>
</evidence>
<dbReference type="GO" id="GO:0016788">
    <property type="term" value="F:hydrolase activity, acting on ester bonds"/>
    <property type="evidence" value="ECO:0007669"/>
    <property type="project" value="InterPro"/>
</dbReference>
<accession>A0A1D8GIV6</accession>
<reference evidence="3 4" key="1">
    <citation type="submission" date="2016-09" db="EMBL/GenBank/DDBJ databases">
        <title>Genomic analysis reveals versatility of anaerobic energy metabolism of Geosporobacter ferrireducens IRF9 of phylum Firmicutes.</title>
        <authorList>
            <person name="Kim S.-J."/>
        </authorList>
    </citation>
    <scope>NUCLEOTIDE SEQUENCE [LARGE SCALE GENOMIC DNA]</scope>
    <source>
        <strain evidence="3 4">IRF9</strain>
    </source>
</reference>
<dbReference type="NCBIfam" id="TIGR01877">
    <property type="entry name" value="cas_cas6"/>
    <property type="match status" value="1"/>
</dbReference>
<dbReference type="InterPro" id="IPR045747">
    <property type="entry name" value="CRISPR-assoc_prot_Cas6_N_sf"/>
</dbReference>
<dbReference type="KEGG" id="gfe:Gferi_15605"/>
<protein>
    <submittedName>
        <fullName evidence="3">CRISPR-associated endoribonuclease Cas6</fullName>
    </submittedName>
</protein>
<dbReference type="RefSeq" id="WP_069978074.1">
    <property type="nucleotide sequence ID" value="NZ_CP017269.1"/>
</dbReference>
<dbReference type="Pfam" id="PF01881">
    <property type="entry name" value="Cas_Cas6_C"/>
    <property type="match status" value="1"/>
</dbReference>
<feature type="domain" description="CRISPR associated protein Cas6 C-terminal" evidence="2">
    <location>
        <begin position="116"/>
        <end position="241"/>
    </location>
</feature>
<dbReference type="PANTHER" id="PTHR36984:SF3">
    <property type="entry name" value="CRISPR-ASSOCIATED ENDORIBONUCLEASE CAS6"/>
    <property type="match status" value="1"/>
</dbReference>
<dbReference type="InterPro" id="IPR010156">
    <property type="entry name" value="CRISPR-assoc_prot_Cas6"/>
</dbReference>
<keyword evidence="4" id="KW-1185">Reference proteome</keyword>
<keyword evidence="1" id="KW-0051">Antiviral defense</keyword>
<dbReference type="Gene3D" id="3.30.70.1900">
    <property type="match status" value="1"/>
</dbReference>
<dbReference type="CDD" id="cd21140">
    <property type="entry name" value="Cas6_I-like"/>
    <property type="match status" value="1"/>
</dbReference>
<proteinExistence type="predicted"/>
<dbReference type="PANTHER" id="PTHR36984">
    <property type="entry name" value="CRISPR-ASSOCIATED ENDORIBONUCLEASE CAS6 1"/>
    <property type="match status" value="1"/>
</dbReference>
<sequence length="242" mass="28320">MRLKCEYKASKIPITYQMMFVSLIKEALKISDSDYFQKLYKYGDAANKQSKNFTFAVYMKDYEIADEIFSIKDKVVLNISSPDLEFMIKVYNGLLKLNQFKYKDYLLNKIRIDLVKEKEITSSEVMLKTLSPICIKTKNHRFMKPEDETYVDELNYIADIVLRNYRGQGLQEKLDFIPLQMKKTVVKEEIRDYKANTGDKHLQIHAYAGTFKLKGNVDDLKDLYALGISFKRNQGFGMVEVI</sequence>
<dbReference type="AlphaFoldDB" id="A0A1D8GIV6"/>
<dbReference type="Proteomes" id="UP000095743">
    <property type="component" value="Chromosome"/>
</dbReference>
<dbReference type="Gene3D" id="3.30.70.1890">
    <property type="match status" value="1"/>
</dbReference>
<evidence type="ECO:0000313" key="4">
    <source>
        <dbReference type="Proteomes" id="UP000095743"/>
    </source>
</evidence>
<dbReference type="OrthoDB" id="45555at2"/>
<dbReference type="STRING" id="1424294.Gferi_15605"/>
<dbReference type="GO" id="GO:0051607">
    <property type="term" value="P:defense response to virus"/>
    <property type="evidence" value="ECO:0007669"/>
    <property type="project" value="UniProtKB-KW"/>
</dbReference>
<dbReference type="EMBL" id="CP017269">
    <property type="protein sequence ID" value="AOT70855.1"/>
    <property type="molecule type" value="Genomic_DNA"/>
</dbReference>
<evidence type="ECO:0000259" key="2">
    <source>
        <dbReference type="Pfam" id="PF01881"/>
    </source>
</evidence>
<evidence type="ECO:0000313" key="3">
    <source>
        <dbReference type="EMBL" id="AOT70855.1"/>
    </source>
</evidence>
<dbReference type="InterPro" id="IPR049435">
    <property type="entry name" value="Cas_Cas6_C"/>
</dbReference>
<name>A0A1D8GIV6_9FIRM</name>
<gene>
    <name evidence="3" type="ORF">Gferi_15605</name>
</gene>
<organism evidence="3 4">
    <name type="scientific">Geosporobacter ferrireducens</name>
    <dbReference type="NCBI Taxonomy" id="1424294"/>
    <lineage>
        <taxon>Bacteria</taxon>
        <taxon>Bacillati</taxon>
        <taxon>Bacillota</taxon>
        <taxon>Clostridia</taxon>
        <taxon>Peptostreptococcales</taxon>
        <taxon>Thermotaleaceae</taxon>
        <taxon>Geosporobacter</taxon>
    </lineage>
</organism>